<reference evidence="1 2" key="1">
    <citation type="journal article" date="2009" name="Mikrobiologiia">
        <title>[Phenanthren biodegradation and interaction of Pseudomonas putida BS3701 and Burkholderia sp.BS3702 in plant rhizosphere].</title>
        <authorList>
            <person name="Ovchinnikova A.A."/>
            <person name="Vetrova A.A."/>
            <person name="Filonov A.E."/>
            <person name="Boronin A.M."/>
        </authorList>
    </citation>
    <scope>NUCLEOTIDE SEQUENCE [LARGE SCALE GENOMIC DNA]</scope>
    <source>
        <strain evidence="1 2">BS3701</strain>
    </source>
</reference>
<evidence type="ECO:0000313" key="1">
    <source>
        <dbReference type="EMBL" id="QLJ16231.1"/>
    </source>
</evidence>
<gene>
    <name evidence="1" type="ORF">H0H12_10035</name>
</gene>
<evidence type="ECO:0000313" key="2">
    <source>
        <dbReference type="Proteomes" id="UP000510934"/>
    </source>
</evidence>
<organism evidence="1 2">
    <name type="scientific">Pseudomonas putida</name>
    <name type="common">Arthrobacter siderocapsulatus</name>
    <dbReference type="NCBI Taxonomy" id="303"/>
    <lineage>
        <taxon>Bacteria</taxon>
        <taxon>Pseudomonadati</taxon>
        <taxon>Pseudomonadota</taxon>
        <taxon>Gammaproteobacteria</taxon>
        <taxon>Pseudomonadales</taxon>
        <taxon>Pseudomonadaceae</taxon>
        <taxon>Pseudomonas</taxon>
    </lineage>
</organism>
<dbReference type="Proteomes" id="UP000510934">
    <property type="component" value="Chromosome"/>
</dbReference>
<name>A0A7D5W047_PSEPU</name>
<protein>
    <submittedName>
        <fullName evidence="1">Uncharacterized protein</fullName>
    </submittedName>
</protein>
<dbReference type="AlphaFoldDB" id="A0A7D5W047"/>
<sequence length="85" mass="9520">MNYWDSYDYPEGDPKVRITFGAQHAGTPVVAWLGLYGKTVVPPKVNVEAEYSIHTTDEAEARRIMNAHADDFIRERNIGSVVGKP</sequence>
<dbReference type="EMBL" id="CP059052">
    <property type="protein sequence ID" value="QLJ16231.1"/>
    <property type="molecule type" value="Genomic_DNA"/>
</dbReference>
<proteinExistence type="predicted"/>
<dbReference type="RefSeq" id="WP_180689649.1">
    <property type="nucleotide sequence ID" value="NZ_CP059052.1"/>
</dbReference>
<accession>A0A7D5W047</accession>